<evidence type="ECO:0000313" key="3">
    <source>
        <dbReference type="Proteomes" id="UP000192596"/>
    </source>
</evidence>
<dbReference type="STRING" id="1507870.A0A1V8SLY2"/>
<dbReference type="AlphaFoldDB" id="A0A1V8SLY2"/>
<organism evidence="2 3">
    <name type="scientific">Cryoendolithus antarcticus</name>
    <dbReference type="NCBI Taxonomy" id="1507870"/>
    <lineage>
        <taxon>Eukaryota</taxon>
        <taxon>Fungi</taxon>
        <taxon>Dikarya</taxon>
        <taxon>Ascomycota</taxon>
        <taxon>Pezizomycotina</taxon>
        <taxon>Dothideomycetes</taxon>
        <taxon>Dothideomycetidae</taxon>
        <taxon>Cladosporiales</taxon>
        <taxon>Cladosporiaceae</taxon>
        <taxon>Cryoendolithus</taxon>
    </lineage>
</organism>
<accession>A0A1V8SLY2</accession>
<evidence type="ECO:0000313" key="2">
    <source>
        <dbReference type="EMBL" id="OQO00165.1"/>
    </source>
</evidence>
<reference evidence="3" key="1">
    <citation type="submission" date="2017-03" db="EMBL/GenBank/DDBJ databases">
        <title>Genomes of endolithic fungi from Antarctica.</title>
        <authorList>
            <person name="Coleine C."/>
            <person name="Masonjones S."/>
            <person name="Stajich J.E."/>
        </authorList>
    </citation>
    <scope>NUCLEOTIDE SEQUENCE [LARGE SCALE GENOMIC DNA]</scope>
    <source>
        <strain evidence="3">CCFEE 5527</strain>
    </source>
</reference>
<dbReference type="EMBL" id="NAJO01000036">
    <property type="protein sequence ID" value="OQO00165.1"/>
    <property type="molecule type" value="Genomic_DNA"/>
</dbReference>
<feature type="domain" description="Heterokaryon incompatibility" evidence="1">
    <location>
        <begin position="5"/>
        <end position="161"/>
    </location>
</feature>
<protein>
    <recommendedName>
        <fullName evidence="1">Heterokaryon incompatibility domain-containing protein</fullName>
    </recommendedName>
</protein>
<dbReference type="InParanoid" id="A0A1V8SLY2"/>
<comment type="caution">
    <text evidence="2">The sequence shown here is derived from an EMBL/GenBank/DDBJ whole genome shotgun (WGS) entry which is preliminary data.</text>
</comment>
<dbReference type="PANTHER" id="PTHR33112">
    <property type="entry name" value="DOMAIN PROTEIN, PUTATIVE-RELATED"/>
    <property type="match status" value="1"/>
</dbReference>
<dbReference type="Proteomes" id="UP000192596">
    <property type="component" value="Unassembled WGS sequence"/>
</dbReference>
<evidence type="ECO:0000259" key="1">
    <source>
        <dbReference type="Pfam" id="PF06985"/>
    </source>
</evidence>
<sequence length="448" mass="50625">MSGPYATLSHCWGTDTFEVLDPSTLESLKAGRSRSEFLATFKQCFDVLDFFGISLVWIDSYCILQGLSDESVRDWEYEAPMMEHVYSNSVLTIAAAYATGPRKGLFPEVLRRASVTKRACQVHWRAIASDPATIWDLSDAAVINSTVSSEHLFTRGWVLQERLLSKRVLHFGTEELFWQCADREHLCESRPGVCDEAHIVPGMLEVQRLRSMDEDKVQKLWDRVLYAYSSARLTKPRKDKLMAVRGLANRLAAARATEYAYGLFWSDLPAALCWQVHPGSPRSADRFVRRAPSWSWASIDGPIQNYVPDTPEITQVVCIDLVANVEATSGVTMVAIGRVLELSEKHSLQTLDDTRAVEFDLHGVNVTCIVDIVEDRPRTCRNHWCLLPVCQRMYTRSDDYQMLLLLSNKDGTFSRIGYAHSETHHGAETSSHFARVLQAQPAQMVFLV</sequence>
<gene>
    <name evidence="2" type="ORF">B0A48_13952</name>
</gene>
<dbReference type="OrthoDB" id="3486565at2759"/>
<keyword evidence="3" id="KW-1185">Reference proteome</keyword>
<name>A0A1V8SLY2_9PEZI</name>
<dbReference type="InterPro" id="IPR010730">
    <property type="entry name" value="HET"/>
</dbReference>
<proteinExistence type="predicted"/>
<dbReference type="PANTHER" id="PTHR33112:SF10">
    <property type="entry name" value="TOL"/>
    <property type="match status" value="1"/>
</dbReference>
<dbReference type="Pfam" id="PF06985">
    <property type="entry name" value="HET"/>
    <property type="match status" value="1"/>
</dbReference>